<reference evidence="2" key="1">
    <citation type="submission" date="2020-04" db="EMBL/GenBank/DDBJ databases">
        <authorList>
            <person name="Alioto T."/>
            <person name="Alioto T."/>
            <person name="Gomez Garrido J."/>
        </authorList>
    </citation>
    <scope>NUCLEOTIDE SEQUENCE</scope>
    <source>
        <strain evidence="2">A484AB</strain>
    </source>
</reference>
<comment type="caution">
    <text evidence="2">The sequence shown here is derived from an EMBL/GenBank/DDBJ whole genome shotgun (WGS) entry which is preliminary data.</text>
</comment>
<proteinExistence type="predicted"/>
<evidence type="ECO:0000313" key="3">
    <source>
        <dbReference type="Proteomes" id="UP001152795"/>
    </source>
</evidence>
<feature type="region of interest" description="Disordered" evidence="1">
    <location>
        <begin position="146"/>
        <end position="170"/>
    </location>
</feature>
<dbReference type="Proteomes" id="UP001152795">
    <property type="component" value="Unassembled WGS sequence"/>
</dbReference>
<accession>A0A7D9L3N2</accession>
<name>A0A7D9L3N2_PARCT</name>
<dbReference type="PANTHER" id="PTHR31751">
    <property type="entry name" value="SI:CH211-108C17.2-RELATED-RELATED"/>
    <property type="match status" value="1"/>
</dbReference>
<dbReference type="PANTHER" id="PTHR31751:SF7">
    <property type="entry name" value="THAP-TYPE DOMAIN-CONTAINING PROTEIN"/>
    <property type="match status" value="1"/>
</dbReference>
<feature type="region of interest" description="Disordered" evidence="1">
    <location>
        <begin position="211"/>
        <end position="234"/>
    </location>
</feature>
<protein>
    <submittedName>
        <fullName evidence="2">Uncharacterized protein</fullName>
    </submittedName>
</protein>
<feature type="compositionally biased region" description="Low complexity" evidence="1">
    <location>
        <begin position="160"/>
        <end position="170"/>
    </location>
</feature>
<gene>
    <name evidence="2" type="ORF">PACLA_8A013310</name>
</gene>
<dbReference type="EMBL" id="CACRXK020013410">
    <property type="protein sequence ID" value="CAB4025094.1"/>
    <property type="molecule type" value="Genomic_DNA"/>
</dbReference>
<sequence>MASPSLPKRGRPKLGIEVHRIGLRIDVYNEWQVQKDLVGMAEKTHSEFASHLLQMCEEMRVRQNNQQCSTPSSQSQGQGHVVQSTPSRLVRRSLIPEDIHLSPVLADESEIDKTVDVADTSICPSLDVSRIESLCTNINPEFGMFPGRLSSESESEISESSETTSSDLVSSEYAMYDADEDDMDNFERCDDSFYDKDFMDVDDEIFEEAEGDVTLTASEGESSEGEPDHTKGEEDMDVSYFEEWDRTNIEVQHGPETRDDWAQRLLKQLKEEFDKVNVAGKQSQIFADHGQQSRTVVEVDKLLELFKNNCQMHLCTGQSRVENWKADGGVLIITWRCCHGHGGVWSSSKVLCVKKEQNVYTTTIMIAAEIIITGGNYEKFALFCKFLGRSFISRSTFMRIQKKYVIPEIKRFWKDMKASIWKIFFGESIILCGDGRNDSPGFSAKYCVYVLMEQFVNVIVDIEVVDKRETGGVSTNMEVYGLKKLLERVVGEIVVSEIVTDASTAVAALVKRMKDKYPNEFGNLFHALDIWHKSVKLTKKLSKAAKIKGCEVLSEWTEPIRNHFWYVAQESKGNTEKLKDSWFGVLHHVVGEHEWADGECTHGPLVSTEENKTLMDKGSKAMEALRKVVMDPRFLNALHHYVTFRHTSKLENFNSMLLKYTPKRVGFQNDSFIARTLLAAIDHNSHLFRQAALNRDGKKKYNKVYSKRSKNWRVTAVLEEKTYDFWPALTSGILQRRIDDKDSILKKVELSAEHPKNICHSIAMQPVPATQEIVDRALSRFAKPT</sequence>
<keyword evidence="3" id="KW-1185">Reference proteome</keyword>
<evidence type="ECO:0000313" key="2">
    <source>
        <dbReference type="EMBL" id="CAB4025094.1"/>
    </source>
</evidence>
<organism evidence="2 3">
    <name type="scientific">Paramuricea clavata</name>
    <name type="common">Red gorgonian</name>
    <name type="synonym">Violescent sea-whip</name>
    <dbReference type="NCBI Taxonomy" id="317549"/>
    <lineage>
        <taxon>Eukaryota</taxon>
        <taxon>Metazoa</taxon>
        <taxon>Cnidaria</taxon>
        <taxon>Anthozoa</taxon>
        <taxon>Octocorallia</taxon>
        <taxon>Malacalcyonacea</taxon>
        <taxon>Plexauridae</taxon>
        <taxon>Paramuricea</taxon>
    </lineage>
</organism>
<feature type="region of interest" description="Disordered" evidence="1">
    <location>
        <begin position="64"/>
        <end position="87"/>
    </location>
</feature>
<dbReference type="AlphaFoldDB" id="A0A7D9L3N2"/>
<evidence type="ECO:0000256" key="1">
    <source>
        <dbReference type="SAM" id="MobiDB-lite"/>
    </source>
</evidence>
<feature type="compositionally biased region" description="Low complexity" evidence="1">
    <location>
        <begin position="72"/>
        <end position="84"/>
    </location>
</feature>
<dbReference type="OrthoDB" id="5966201at2759"/>